<dbReference type="EMBL" id="LODT01000020">
    <property type="protein sequence ID" value="KYQ99726.1"/>
    <property type="molecule type" value="Genomic_DNA"/>
</dbReference>
<sequence>MDLYGISHYTESDNYSQNSITTSQSSSGSSYNPNAVVYSASSSDTSLGRNIYSLDGDSTVQFISEAEQENSWSDLFINGLKNIEDSDLSKEITHWNELFQKILDMPESEEKFKRLAEVANDFVYCADTFGKIIISELHTPLEQKTIKPVDIGGVAGGLKFKIKDIMFKFVIDTEIREGVWMYGDDKRADGFAQKSANHEIKGLNHFMEISNGGLIRFPLMAIIDYRGYRLLAISQLPIDKTTIVYGSCDAGKTVYNSDPLIFKEMERISQILNLRGHTAGLTQTFIYGPGDIEVHKGTDGRYYMIDFARIFPPEYPLVFQNQKDKIGREIFYHMLRPELVKRSTKPLSSDAFSGWQTSLFEDDLNRDVVRVTKFLHAENIELAVTTLNAKDEINYSPSSHKIEEIIKIVNILHSQGINNRYLGVICSQLTVRCIKELLLSDVVARVWKRLVRSKLRRIMDITRRPSEAPYKVLIAEVFALILKKDPEQIEFWSSIERGSFKYIALQVFPRCLSESDMNSDYDLRQILDTKVIILRLIQMLNIKVNNSSLNQFLSTGNYILGLQDIEEVGSTVKYPYIIDFCHGCELLYQTQQIIKAPNPNPLELERWIDNAKHKLYEAIRQMPSSFKVLLKLMTAFHIKASVATDVRETIQILIIGIITSGWNLREEIHEYPILYGLIGLFHLNIATSYLFHSSFIEQFEKELGLAKVQLEKALGEDPNCLEDYIYQTLPLSTTVVPLVFEKQEESYQKRKVYQLLTLTYLLMNTPKESVLHVHFQKYLSSIIQIDNFEILSNAELVMDTNVITQFFLNSQQLLSISIRKLIFTREISTAISQLSKLTSLGLSDISFNTGKGDEKPDELNFNLFFKSVFNNCPQLATLAMVCSKNINDTTFDGLHHHFSKLKCLEFNKTMITDSTITKLAEIKSTENLISLTLSNSKEFTDDAVCKILETIPNLEHLNLDHLSKVTDCTAHYIVSYQLNLKSLSLVSPGYSRDCILEISEQLNHLKSFSKPDFKIPHNYKINKVNIDDKLRSSLLMYYIQMSAILRNNLEIFFYDSFCMRSSSNNEPFLLLFLNTGYYNKVLNMNNGNNNNKFRVFPNFIISQIVKYLLDDDQLSTQYKLSLLFISSDILEFVRNGNFYSFFNANNLDEEELSMHLNNKLCAMKSLRYLILYVSQLCTPLLPYCSQVETIKLFIDTDYNDLAIGHQLFPNLRKLIVQYSFDEFGFYGDLSQVSALKILINNDHFNISCIKPLLEKVKPSITKLSMWGCSLTTGDPLKDMFLDYKPPNLKYLSYSDISTPMSEQYLTSQSNNLTSLSIYDTINNYCNVIDICKNLYSLSLSTFDINYLNHVNMNPSIKKLQLRIVEPMLKWDEFKYVQQLIINTDRKTINSMLLCNLNPQSSLRYLDSTTSSKAFQWALDKFMTSNQLLHKLLFNVDLCKVTNKYCTSLSKVISKHCSLTTLSIVLYYDDSNACKERAEHLFSHLHESISLKTINIETYCGNIPPKKTFFQKVINYIKIEKDINPLPSLKPPFVIQEYTETFRKYIRIDDESNFKKNKIK</sequence>
<comment type="caution">
    <text evidence="2">The sequence shown here is derived from an EMBL/GenBank/DDBJ whole genome shotgun (WGS) entry which is preliminary data.</text>
</comment>
<dbReference type="Proteomes" id="UP000076078">
    <property type="component" value="Unassembled WGS sequence"/>
</dbReference>
<name>A0A152A0T1_TIELA</name>
<protein>
    <recommendedName>
        <fullName evidence="1">Clu domain-containing protein</fullName>
    </recommendedName>
</protein>
<dbReference type="Gene3D" id="3.80.10.10">
    <property type="entry name" value="Ribonuclease Inhibitor"/>
    <property type="match status" value="2"/>
</dbReference>
<dbReference type="OMA" id="CILEISE"/>
<dbReference type="InterPro" id="IPR032675">
    <property type="entry name" value="LRR_dom_sf"/>
</dbReference>
<reference evidence="2 3" key="1">
    <citation type="submission" date="2015-12" db="EMBL/GenBank/DDBJ databases">
        <title>Dictyostelia acquired genes for synthesis and detection of signals that induce cell-type specialization by lateral gene transfer from prokaryotes.</title>
        <authorList>
            <person name="Gloeckner G."/>
            <person name="Schaap P."/>
        </authorList>
    </citation>
    <scope>NUCLEOTIDE SEQUENCE [LARGE SCALE GENOMIC DNA]</scope>
    <source>
        <strain evidence="2 3">TK</strain>
    </source>
</reference>
<organism evidence="2 3">
    <name type="scientific">Tieghemostelium lacteum</name>
    <name type="common">Slime mold</name>
    <name type="synonym">Dictyostelium lacteum</name>
    <dbReference type="NCBI Taxonomy" id="361077"/>
    <lineage>
        <taxon>Eukaryota</taxon>
        <taxon>Amoebozoa</taxon>
        <taxon>Evosea</taxon>
        <taxon>Eumycetozoa</taxon>
        <taxon>Dictyostelia</taxon>
        <taxon>Dictyosteliales</taxon>
        <taxon>Raperosteliaceae</taxon>
        <taxon>Tieghemostelium</taxon>
    </lineage>
</organism>
<dbReference type="OrthoDB" id="18317at2759"/>
<evidence type="ECO:0000259" key="1">
    <source>
        <dbReference type="PROSITE" id="PS51823"/>
    </source>
</evidence>
<evidence type="ECO:0000313" key="3">
    <source>
        <dbReference type="Proteomes" id="UP000076078"/>
    </source>
</evidence>
<dbReference type="InterPro" id="IPR025697">
    <property type="entry name" value="CLU_dom"/>
</dbReference>
<gene>
    <name evidence="2" type="ORF">DLAC_03666</name>
</gene>
<feature type="domain" description="Clu" evidence="1">
    <location>
        <begin position="67"/>
        <end position="318"/>
    </location>
</feature>
<proteinExistence type="predicted"/>
<dbReference type="SUPFAM" id="SSF52047">
    <property type="entry name" value="RNI-like"/>
    <property type="match status" value="1"/>
</dbReference>
<accession>A0A152A0T1</accession>
<dbReference type="Pfam" id="PF13236">
    <property type="entry name" value="CLU"/>
    <property type="match status" value="1"/>
</dbReference>
<dbReference type="GO" id="GO:0048312">
    <property type="term" value="P:intracellular distribution of mitochondria"/>
    <property type="evidence" value="ECO:0007669"/>
    <property type="project" value="TreeGrafter"/>
</dbReference>
<keyword evidence="3" id="KW-1185">Reference proteome</keyword>
<dbReference type="GO" id="GO:0005737">
    <property type="term" value="C:cytoplasm"/>
    <property type="evidence" value="ECO:0007669"/>
    <property type="project" value="TreeGrafter"/>
</dbReference>
<dbReference type="InParanoid" id="A0A152A0T1"/>
<dbReference type="InterPro" id="IPR033646">
    <property type="entry name" value="CLU-central"/>
</dbReference>
<dbReference type="InterPro" id="IPR027523">
    <property type="entry name" value="CLU_prot"/>
</dbReference>
<dbReference type="PANTHER" id="PTHR12601:SF8">
    <property type="entry name" value="CLU DOMAIN-CONTAINING PROTEIN"/>
    <property type="match status" value="1"/>
</dbReference>
<dbReference type="Pfam" id="PF12807">
    <property type="entry name" value="eIF3_p135"/>
    <property type="match status" value="1"/>
</dbReference>
<evidence type="ECO:0000313" key="2">
    <source>
        <dbReference type="EMBL" id="KYQ99726.1"/>
    </source>
</evidence>
<dbReference type="PANTHER" id="PTHR12601">
    <property type="entry name" value="EUKARYOTIC TRANSLATION INITIATION FACTOR 3 SUBUNIT EIF-3"/>
    <property type="match status" value="1"/>
</dbReference>
<dbReference type="PROSITE" id="PS51823">
    <property type="entry name" value="CLU"/>
    <property type="match status" value="1"/>
</dbReference>
<dbReference type="GO" id="GO:0003729">
    <property type="term" value="F:mRNA binding"/>
    <property type="evidence" value="ECO:0007669"/>
    <property type="project" value="TreeGrafter"/>
</dbReference>